<keyword evidence="4" id="KW-1185">Reference proteome</keyword>
<dbReference type="PANTHER" id="PTHR24148:SF80">
    <property type="entry name" value="HETEROKARYON INCOMPATIBILITY DOMAIN-CONTAINING PROTEIN"/>
    <property type="match status" value="1"/>
</dbReference>
<dbReference type="InterPro" id="IPR010730">
    <property type="entry name" value="HET"/>
</dbReference>
<gene>
    <name evidence="3" type="ORF">HYFRA_00010173</name>
</gene>
<proteinExistence type="predicted"/>
<dbReference type="Proteomes" id="UP000696280">
    <property type="component" value="Unassembled WGS sequence"/>
</dbReference>
<dbReference type="Pfam" id="PF06985">
    <property type="entry name" value="HET"/>
    <property type="match status" value="1"/>
</dbReference>
<protein>
    <recommendedName>
        <fullName evidence="2">Heterokaryon incompatibility domain-containing protein</fullName>
    </recommendedName>
</protein>
<dbReference type="OrthoDB" id="2157530at2759"/>
<dbReference type="Pfam" id="PF26639">
    <property type="entry name" value="Het-6_barrel"/>
    <property type="match status" value="1"/>
</dbReference>
<dbReference type="PANTHER" id="PTHR24148">
    <property type="entry name" value="ANKYRIN REPEAT DOMAIN-CONTAINING PROTEIN 39 HOMOLOG-RELATED"/>
    <property type="match status" value="1"/>
</dbReference>
<feature type="region of interest" description="Disordered" evidence="1">
    <location>
        <begin position="572"/>
        <end position="591"/>
    </location>
</feature>
<evidence type="ECO:0000313" key="3">
    <source>
        <dbReference type="EMBL" id="CAG8953424.1"/>
    </source>
</evidence>
<dbReference type="InterPro" id="IPR052895">
    <property type="entry name" value="HetReg/Transcr_Mod"/>
</dbReference>
<evidence type="ECO:0000313" key="4">
    <source>
        <dbReference type="Proteomes" id="UP000696280"/>
    </source>
</evidence>
<evidence type="ECO:0000256" key="1">
    <source>
        <dbReference type="SAM" id="MobiDB-lite"/>
    </source>
</evidence>
<dbReference type="AlphaFoldDB" id="A0A9N9KTY7"/>
<comment type="caution">
    <text evidence="3">The sequence shown here is derived from an EMBL/GenBank/DDBJ whole genome shotgun (WGS) entry which is preliminary data.</text>
</comment>
<evidence type="ECO:0000259" key="2">
    <source>
        <dbReference type="Pfam" id="PF06985"/>
    </source>
</evidence>
<reference evidence="3" key="1">
    <citation type="submission" date="2021-07" db="EMBL/GenBank/DDBJ databases">
        <authorList>
            <person name="Durling M."/>
        </authorList>
    </citation>
    <scope>NUCLEOTIDE SEQUENCE</scope>
</reference>
<accession>A0A9N9KTY7</accession>
<dbReference type="EMBL" id="CAJVRL010000050">
    <property type="protein sequence ID" value="CAG8953424.1"/>
    <property type="molecule type" value="Genomic_DNA"/>
</dbReference>
<organism evidence="3 4">
    <name type="scientific">Hymenoscyphus fraxineus</name>
    <dbReference type="NCBI Taxonomy" id="746836"/>
    <lineage>
        <taxon>Eukaryota</taxon>
        <taxon>Fungi</taxon>
        <taxon>Dikarya</taxon>
        <taxon>Ascomycota</taxon>
        <taxon>Pezizomycotina</taxon>
        <taxon>Leotiomycetes</taxon>
        <taxon>Helotiales</taxon>
        <taxon>Helotiaceae</taxon>
        <taxon>Hymenoscyphus</taxon>
    </lineage>
</organism>
<name>A0A9N9KTY7_9HELO</name>
<sequence>MTVIKQIVSKRSALIKIHENCPHRAYVELEVPRDAKVATCIVFKVTSRDQGWADDMTGPSYTWFDASVDRPGGRSNLRTLTVCNNRIGKEFYEQQYQWDSESGPRRQNWLNALRAGDVIKLVPKAAYLAWVNIIQEASITLEYEQLDEFPNLTSSMVTSTSNKDHYTSEIRHSHRKIRILVLKPGKSEDPVHGYFSHTELSDDSGPSNDFIALSYCWGDQADRSEIHIQPNPHESNSAVTKRPFSVTRSAETALRRLRSTVEFVNVWIDAVCINQDDHEERAQQLSIMGLIYSQAGTVHIWLGEDNNRGIENALRVVRDIYNFNCGSCMGGDECSCAGIAHTLKREDIEARSTERGEVSFRSMYEVFELHQRNFTPEVIDECGGYNNVQLSGLMTVLFENPWFTRVWVVQEALLSAEAYVRYGDEMISWEEVVTINDWLSDPVFAGQQRHIKWQTVMVPVWKSLTGIHQKRSEKRVDISPENGSVVEYGKLSGILDVFHDALDLKATDPRDRLYALLAFGDETRTPSTLDKLVKPDYDKSLGHVFADFTRWWIREHRSLAILSSIHCQPTRTWQRTSDQSTTSSDTPTLQSLNQPTWAISTEGHSRWATANLESQFNFKATGSNVPSLELLDGTDPFKLLLKGVKVSDVKALGHVPIGRVYPYREDDAFRGDGIPGVFDRLMEPCGFSGFWSTGTNGLEQDRNVQRGQENYWDHVRAHWNYYPGEKLRALLPSQDNGFKYYETVKVPTCLHECFFVASNGLSGLCPPMAKEGDLIVLLYGGNVPYLIRSREGDTFEFVGECFVDGMMKGEYLERLEQDDRGAEVFCLV</sequence>
<feature type="domain" description="Heterokaryon incompatibility" evidence="2">
    <location>
        <begin position="210"/>
        <end position="411"/>
    </location>
</feature>